<evidence type="ECO:0000259" key="7">
    <source>
        <dbReference type="PROSITE" id="PS50863"/>
    </source>
</evidence>
<comment type="subcellular location">
    <subcellularLocation>
        <location evidence="1">Nucleus</location>
    </subcellularLocation>
</comment>
<dbReference type="InterPro" id="IPR015300">
    <property type="entry name" value="DNA-bd_pseudobarrel_sf"/>
</dbReference>
<dbReference type="PANTHER" id="PTHR31140">
    <property type="entry name" value="B3 DOMAIN-CONTAINING TRANSCRIPTION FACTOR ABI3"/>
    <property type="match status" value="1"/>
</dbReference>
<sequence length="800" mass="88272">MDSESAQNVGEVERAEANGIIEGQDANRNIEGGVKVKMEAGEMDGELNDESPEECNEMIAMNSEDTDFLGKAEDLIPPSPGGAEWTDYECTSADDMLDAARIFDCVNLPNLSELQYNLEPPAPLPPAAAAAPASSSLGSSTSSSSASVSSPSSSSWLNTSNMKSEEAMERHYHSSSTPSIDQDSATSTSYQNFMVIPFEQPADSHNNNICKEYSYSDLDHADKIDVLEELQNLDLLDGSLSAGALDGFVPADNNIPSEELPMVFFEWLKSNKDSISPEDLRSIKLKRSTIELAAKQLGGGKKAMLHLLKLILAWVQNNHLQRKRKLSQQHQKFNGCRPSYFVDQYNQCYNGGGVMDHGFEPQSCYAQVAIPTDPSMFAALNNNTFNPPPAPSMDTIHHPAKYRRVPLEGCGGFTSSHECQPMFQPLDGGAPWPNMNCMLQNQLPYENYRFPPPTSQSQVDYMNYRSSTPAVSTKEARKNRMARQRRSMAHHHHHHHQNRHWSASTSPLSRQSSEQVNINLMQYQQQRQTYLQTDRRQINGWKPEKNLKFLLQKVLKQSDVGNLGRIVLPKKEAETHLPELEARDGISIAMEDIVTSHVWNMRYRFWPNNKSRMYLLENTGDFVRSNGLQEGDFIVLYSDTKTGKYMIRGVKVPRSDTSASAPAATKCTNGSSSLPDGGDAKQFLKMGKSYLASTSQSVAVTFADSVADASSSSVSDATVHSCPEADPFLRDMVTHSFPTKGTSNSQHDHPGSASTNLESLSSLESGDLTIEEILDLVDSPDLVAEPAKSDSSDDIAESKD</sequence>
<feature type="compositionally biased region" description="Polar residues" evidence="6">
    <location>
        <begin position="174"/>
        <end position="185"/>
    </location>
</feature>
<accession>A0A1V1G385</accession>
<dbReference type="SUPFAM" id="SSF101936">
    <property type="entry name" value="DNA-binding pseudobarrel domain"/>
    <property type="match status" value="1"/>
</dbReference>
<dbReference type="PANTHER" id="PTHR31140:SF81">
    <property type="entry name" value="B3 DOMAIN-CONTAINING TRANSCRIPTION FACTOR ABI3"/>
    <property type="match status" value="1"/>
</dbReference>
<feature type="region of interest" description="Disordered" evidence="6">
    <location>
        <begin position="779"/>
        <end position="800"/>
    </location>
</feature>
<evidence type="ECO:0000256" key="1">
    <source>
        <dbReference type="ARBA" id="ARBA00004123"/>
    </source>
</evidence>
<feature type="region of interest" description="Disordered" evidence="6">
    <location>
        <begin position="466"/>
        <end position="507"/>
    </location>
</feature>
<dbReference type="Gene3D" id="2.40.330.10">
    <property type="entry name" value="DNA-binding pseudobarrel domain"/>
    <property type="match status" value="1"/>
</dbReference>
<evidence type="ECO:0000256" key="2">
    <source>
        <dbReference type="ARBA" id="ARBA00023015"/>
    </source>
</evidence>
<keyword evidence="2" id="KW-0805">Transcription regulation</keyword>
<name>A0A1V1G385_CRYJA</name>
<keyword evidence="5" id="KW-0539">Nucleus</keyword>
<evidence type="ECO:0000256" key="4">
    <source>
        <dbReference type="ARBA" id="ARBA00023163"/>
    </source>
</evidence>
<dbReference type="InterPro" id="IPR044800">
    <property type="entry name" value="LEC2-like"/>
</dbReference>
<feature type="region of interest" description="Disordered" evidence="6">
    <location>
        <begin position="125"/>
        <end position="185"/>
    </location>
</feature>
<evidence type="ECO:0000313" key="8">
    <source>
        <dbReference type="EMBL" id="BAX09088.1"/>
    </source>
</evidence>
<reference evidence="8" key="2">
    <citation type="submission" date="2012-06" db="EMBL/GenBank/DDBJ databases">
        <title>Comparison of fertile and sterile male gametogenesis in Cryptomeria japonica by histological analysis and microarray analysis.</title>
        <authorList>
            <person name="Futamura N."/>
            <person name="Saito M."/>
            <person name="Taira H."/>
            <person name="Shinohara K."/>
        </authorList>
    </citation>
    <scope>NUCLEOTIDE SEQUENCE</scope>
    <source>
        <tissue evidence="8">Male strobilus</tissue>
    </source>
</reference>
<dbReference type="SMART" id="SM01019">
    <property type="entry name" value="B3"/>
    <property type="match status" value="1"/>
</dbReference>
<dbReference type="GO" id="GO:0003677">
    <property type="term" value="F:DNA binding"/>
    <property type="evidence" value="ECO:0007669"/>
    <property type="project" value="UniProtKB-KW"/>
</dbReference>
<dbReference type="InterPro" id="IPR003340">
    <property type="entry name" value="B3_DNA-bd"/>
</dbReference>
<evidence type="ECO:0000256" key="5">
    <source>
        <dbReference type="ARBA" id="ARBA00023242"/>
    </source>
</evidence>
<feature type="domain" description="TF-B3" evidence="7">
    <location>
        <begin position="551"/>
        <end position="653"/>
    </location>
</feature>
<dbReference type="FunFam" id="2.40.330.10:FF:000003">
    <property type="entry name" value="B3 domain-containing transcription factor FUS3"/>
    <property type="match status" value="1"/>
</dbReference>
<protein>
    <submittedName>
        <fullName evidence="8">AP2/B3-like transcriptional factor family protein</fullName>
    </submittedName>
</protein>
<evidence type="ECO:0000256" key="3">
    <source>
        <dbReference type="ARBA" id="ARBA00023125"/>
    </source>
</evidence>
<feature type="region of interest" description="Disordered" evidence="6">
    <location>
        <begin position="734"/>
        <end position="762"/>
    </location>
</feature>
<evidence type="ECO:0000256" key="6">
    <source>
        <dbReference type="SAM" id="MobiDB-lite"/>
    </source>
</evidence>
<feature type="compositionally biased region" description="Polar residues" evidence="6">
    <location>
        <begin position="736"/>
        <end position="745"/>
    </location>
</feature>
<dbReference type="AlphaFoldDB" id="A0A1V1G385"/>
<feature type="compositionally biased region" description="Basic and acidic residues" evidence="6">
    <location>
        <begin position="163"/>
        <end position="172"/>
    </location>
</feature>
<dbReference type="CDD" id="cd10015">
    <property type="entry name" value="BfiI_C_EcoRII_N_B3"/>
    <property type="match status" value="1"/>
</dbReference>
<keyword evidence="4" id="KW-0804">Transcription</keyword>
<keyword evidence="3" id="KW-0238">DNA-binding</keyword>
<dbReference type="PROSITE" id="PS50863">
    <property type="entry name" value="B3"/>
    <property type="match status" value="1"/>
</dbReference>
<dbReference type="EMBL" id="AB728804">
    <property type="protein sequence ID" value="BAX09088.1"/>
    <property type="molecule type" value="mRNA"/>
</dbReference>
<dbReference type="GO" id="GO:0003700">
    <property type="term" value="F:DNA-binding transcription factor activity"/>
    <property type="evidence" value="ECO:0007669"/>
    <property type="project" value="InterPro"/>
</dbReference>
<feature type="region of interest" description="Disordered" evidence="6">
    <location>
        <begin position="1"/>
        <end position="26"/>
    </location>
</feature>
<proteinExistence type="evidence at transcript level"/>
<feature type="compositionally biased region" description="Basic and acidic residues" evidence="6">
    <location>
        <begin position="787"/>
        <end position="800"/>
    </location>
</feature>
<feature type="compositionally biased region" description="Low complexity" evidence="6">
    <location>
        <begin position="127"/>
        <end position="155"/>
    </location>
</feature>
<feature type="compositionally biased region" description="Basic residues" evidence="6">
    <location>
        <begin position="477"/>
        <end position="499"/>
    </location>
</feature>
<organism evidence="8">
    <name type="scientific">Cryptomeria japonica</name>
    <name type="common">Japanese cedar</name>
    <name type="synonym">Cupressus japonica</name>
    <dbReference type="NCBI Taxonomy" id="3369"/>
    <lineage>
        <taxon>Eukaryota</taxon>
        <taxon>Viridiplantae</taxon>
        <taxon>Streptophyta</taxon>
        <taxon>Embryophyta</taxon>
        <taxon>Tracheophyta</taxon>
        <taxon>Spermatophyta</taxon>
        <taxon>Pinopsida</taxon>
        <taxon>Pinidae</taxon>
        <taxon>Conifers II</taxon>
        <taxon>Cupressales</taxon>
        <taxon>Cupressaceae</taxon>
        <taxon>Cryptomeria</taxon>
    </lineage>
</organism>
<dbReference type="GO" id="GO:0005634">
    <property type="term" value="C:nucleus"/>
    <property type="evidence" value="ECO:0007669"/>
    <property type="project" value="UniProtKB-SubCell"/>
</dbReference>
<reference evidence="8" key="1">
    <citation type="journal article" date="2008" name="BMC Genomics">
        <title>Characterization of expressed sequence tags from a full-length enriched cDNA library of Cryptomeria japonica male strobili.</title>
        <authorList>
            <person name="Futamura N."/>
            <person name="Totoki Y."/>
            <person name="Toyoda A."/>
            <person name="Igasaki T."/>
            <person name="Nanjo T."/>
            <person name="Seki M."/>
            <person name="Sakaki Y."/>
            <person name="Mari A."/>
            <person name="Shinozaki K."/>
            <person name="Shinohara K."/>
        </authorList>
    </citation>
    <scope>NUCLEOTIDE SEQUENCE</scope>
    <source>
        <tissue evidence="8">Male strobilus</tissue>
    </source>
</reference>
<dbReference type="Pfam" id="PF02362">
    <property type="entry name" value="B3"/>
    <property type="match status" value="1"/>
</dbReference>